<sequence length="140" mass="15701">MIIDMRKAVLLLPVYVALMVGTDLLFNSSGLNTRNDLPLWIVIGFTIMAVLVVLIVAWYLVQRTRGKVAPKRERVYMAFLIALVISGFIDDGLKALTKLIFHSMSIWILIPFYILSYAILLAVITIVMNRVTTKSADTQG</sequence>
<organism evidence="2 3">
    <name type="scientific">Mycobacterium marseillense</name>
    <dbReference type="NCBI Taxonomy" id="701042"/>
    <lineage>
        <taxon>Bacteria</taxon>
        <taxon>Bacillati</taxon>
        <taxon>Actinomycetota</taxon>
        <taxon>Actinomycetes</taxon>
        <taxon>Mycobacteriales</taxon>
        <taxon>Mycobacteriaceae</taxon>
        <taxon>Mycobacterium</taxon>
        <taxon>Mycobacterium avium complex (MAC)</taxon>
    </lineage>
</organism>
<feature type="transmembrane region" description="Helical" evidence="1">
    <location>
        <begin position="104"/>
        <end position="127"/>
    </location>
</feature>
<protein>
    <recommendedName>
        <fullName evidence="4">Transmembrane protein</fullName>
    </recommendedName>
</protein>
<keyword evidence="1" id="KW-0472">Membrane</keyword>
<evidence type="ECO:0000313" key="3">
    <source>
        <dbReference type="Proteomes" id="UP000466831"/>
    </source>
</evidence>
<name>A0ABN6A199_9MYCO</name>
<dbReference type="Proteomes" id="UP000466831">
    <property type="component" value="Chromosome"/>
</dbReference>
<gene>
    <name evidence="2" type="ORF">MMARJ_44980</name>
</gene>
<evidence type="ECO:0000256" key="1">
    <source>
        <dbReference type="SAM" id="Phobius"/>
    </source>
</evidence>
<evidence type="ECO:0008006" key="4">
    <source>
        <dbReference type="Google" id="ProtNLM"/>
    </source>
</evidence>
<proteinExistence type="predicted"/>
<dbReference type="EMBL" id="AP022584">
    <property type="protein sequence ID" value="BBY13758.1"/>
    <property type="molecule type" value="Genomic_DNA"/>
</dbReference>
<evidence type="ECO:0000313" key="2">
    <source>
        <dbReference type="EMBL" id="BBY13758.1"/>
    </source>
</evidence>
<accession>A0ABN6A199</accession>
<reference evidence="2 3" key="1">
    <citation type="journal article" date="2019" name="Emerg. Microbes Infect.">
        <title>Comprehensive subspecies identification of 175 nontuberculous mycobacteria species based on 7547 genomic profiles.</title>
        <authorList>
            <person name="Matsumoto Y."/>
            <person name="Kinjo T."/>
            <person name="Motooka D."/>
            <person name="Nabeya D."/>
            <person name="Jung N."/>
            <person name="Uechi K."/>
            <person name="Horii T."/>
            <person name="Iida T."/>
            <person name="Fujita J."/>
            <person name="Nakamura S."/>
        </authorList>
    </citation>
    <scope>NUCLEOTIDE SEQUENCE [LARGE SCALE GENOMIC DNA]</scope>
    <source>
        <strain evidence="2 3">JCM 17324</strain>
    </source>
</reference>
<keyword evidence="1" id="KW-0812">Transmembrane</keyword>
<feature type="transmembrane region" description="Helical" evidence="1">
    <location>
        <begin position="38"/>
        <end position="61"/>
    </location>
</feature>
<keyword evidence="1" id="KW-1133">Transmembrane helix</keyword>
<keyword evidence="3" id="KW-1185">Reference proteome</keyword>
<feature type="transmembrane region" description="Helical" evidence="1">
    <location>
        <begin position="73"/>
        <end position="89"/>
    </location>
</feature>